<dbReference type="Proteomes" id="UP000500870">
    <property type="component" value="Chromosome 3"/>
</dbReference>
<dbReference type="Pfam" id="PF06169">
    <property type="entry name" value="DUF982"/>
    <property type="match status" value="1"/>
</dbReference>
<protein>
    <submittedName>
        <fullName evidence="1">DUF982 domain-containing protein</fullName>
    </submittedName>
</protein>
<sequence length="88" mass="9632">MSEFRIEPIMFLWGDFETLETVADLARCLLDKWPASADGQAYITALMVCSAVLENGLDDRPEDARAAFIDAVHEAGLSVSPDDDALDL</sequence>
<gene>
    <name evidence="1" type="ORF">FOB41_21175</name>
</gene>
<organism evidence="1 2">
    <name type="scientific">Agrobacterium pusense</name>
    <dbReference type="NCBI Taxonomy" id="648995"/>
    <lineage>
        <taxon>Bacteria</taxon>
        <taxon>Pseudomonadati</taxon>
        <taxon>Pseudomonadota</taxon>
        <taxon>Alphaproteobacteria</taxon>
        <taxon>Hyphomicrobiales</taxon>
        <taxon>Rhizobiaceae</taxon>
        <taxon>Rhizobium/Agrobacterium group</taxon>
        <taxon>Agrobacterium</taxon>
    </lineage>
</organism>
<reference evidence="1 2" key="1">
    <citation type="submission" date="2020-04" db="EMBL/GenBank/DDBJ databases">
        <title>FDA dAtabase for Regulatory Grade micrObial Sequences (FDA-ARGOS): Supporting development and validation of Infectious Disease Dx tests.</title>
        <authorList>
            <person name="Sciortino C."/>
            <person name="Tallon L."/>
            <person name="Sadzewicz L."/>
            <person name="Vavikolanu K."/>
            <person name="Mehta A."/>
            <person name="Aluvathingal J."/>
            <person name="Nadendla S."/>
            <person name="Nandy P."/>
            <person name="Geyer C."/>
            <person name="Yan Y."/>
            <person name="Sichtig H."/>
        </authorList>
    </citation>
    <scope>NUCLEOTIDE SEQUENCE [LARGE SCALE GENOMIC DNA]</scope>
    <source>
        <strain evidence="1 2">FDAARGOS_633</strain>
    </source>
</reference>
<evidence type="ECO:0000313" key="2">
    <source>
        <dbReference type="Proteomes" id="UP000500870"/>
    </source>
</evidence>
<dbReference type="AlphaFoldDB" id="A0A6H0ZSS7"/>
<dbReference type="RefSeq" id="WP_136882460.1">
    <property type="nucleotide sequence ID" value="NZ_JAOCKT010000080.1"/>
</dbReference>
<name>A0A6H0ZSS7_9HYPH</name>
<dbReference type="EMBL" id="CP050899">
    <property type="protein sequence ID" value="QIX23679.1"/>
    <property type="molecule type" value="Genomic_DNA"/>
</dbReference>
<dbReference type="InterPro" id="IPR010385">
    <property type="entry name" value="DUF982"/>
</dbReference>
<evidence type="ECO:0000313" key="1">
    <source>
        <dbReference type="EMBL" id="QIX23679.1"/>
    </source>
</evidence>
<proteinExistence type="predicted"/>
<dbReference type="Gene3D" id="6.10.250.730">
    <property type="match status" value="1"/>
</dbReference>
<accession>A0A6H0ZSS7</accession>